<keyword evidence="1" id="KW-0472">Membrane</keyword>
<keyword evidence="1" id="KW-0812">Transmembrane</keyword>
<protein>
    <recommendedName>
        <fullName evidence="4">ABC transporter permease</fullName>
    </recommendedName>
</protein>
<feature type="transmembrane region" description="Helical" evidence="1">
    <location>
        <begin position="92"/>
        <end position="110"/>
    </location>
</feature>
<keyword evidence="3" id="KW-1185">Reference proteome</keyword>
<comment type="caution">
    <text evidence="2">The sequence shown here is derived from an EMBL/GenBank/DDBJ whole genome shotgun (WGS) entry which is preliminary data.</text>
</comment>
<evidence type="ECO:0000256" key="1">
    <source>
        <dbReference type="SAM" id="Phobius"/>
    </source>
</evidence>
<accession>A0ABP6LR68</accession>
<feature type="transmembrane region" description="Helical" evidence="1">
    <location>
        <begin position="116"/>
        <end position="136"/>
    </location>
</feature>
<feature type="transmembrane region" description="Helical" evidence="1">
    <location>
        <begin position="55"/>
        <end position="80"/>
    </location>
</feature>
<feature type="transmembrane region" description="Helical" evidence="1">
    <location>
        <begin position="143"/>
        <end position="160"/>
    </location>
</feature>
<dbReference type="Proteomes" id="UP001501532">
    <property type="component" value="Unassembled WGS sequence"/>
</dbReference>
<gene>
    <name evidence="2" type="ORF">GCM10010448_45350</name>
</gene>
<reference evidence="3" key="1">
    <citation type="journal article" date="2019" name="Int. J. Syst. Evol. Microbiol.">
        <title>The Global Catalogue of Microorganisms (GCM) 10K type strain sequencing project: providing services to taxonomists for standard genome sequencing and annotation.</title>
        <authorList>
            <consortium name="The Broad Institute Genomics Platform"/>
            <consortium name="The Broad Institute Genome Sequencing Center for Infectious Disease"/>
            <person name="Wu L."/>
            <person name="Ma J."/>
        </authorList>
    </citation>
    <scope>NUCLEOTIDE SEQUENCE [LARGE SCALE GENOMIC DNA]</scope>
    <source>
        <strain evidence="3">JCM 9091</strain>
    </source>
</reference>
<organism evidence="2 3">
    <name type="scientific">Streptomyces glomeratus</name>
    <dbReference type="NCBI Taxonomy" id="284452"/>
    <lineage>
        <taxon>Bacteria</taxon>
        <taxon>Bacillati</taxon>
        <taxon>Actinomycetota</taxon>
        <taxon>Actinomycetes</taxon>
        <taxon>Kitasatosporales</taxon>
        <taxon>Streptomycetaceae</taxon>
        <taxon>Streptomyces</taxon>
    </lineage>
</organism>
<evidence type="ECO:0008006" key="4">
    <source>
        <dbReference type="Google" id="ProtNLM"/>
    </source>
</evidence>
<evidence type="ECO:0000313" key="3">
    <source>
        <dbReference type="Proteomes" id="UP001501532"/>
    </source>
</evidence>
<feature type="transmembrane region" description="Helical" evidence="1">
    <location>
        <begin position="21"/>
        <end position="43"/>
    </location>
</feature>
<name>A0ABP6LR68_9ACTN</name>
<dbReference type="EMBL" id="BAAAUF010000045">
    <property type="protein sequence ID" value="GAA3056922.1"/>
    <property type="molecule type" value="Genomic_DNA"/>
</dbReference>
<evidence type="ECO:0000313" key="2">
    <source>
        <dbReference type="EMBL" id="GAA3056922.1"/>
    </source>
</evidence>
<proteinExistence type="predicted"/>
<dbReference type="RefSeq" id="WP_234513867.1">
    <property type="nucleotide sequence ID" value="NZ_BAAAUF010000045.1"/>
</dbReference>
<sequence>MTEYTSETAPRAESALRWGHARWGGVLGLGLTGAVASVLPVIGVNTWSGVSDDGILLLVSRAVVVVGLLVAVPVMLLVLHEVRRSWPRYAKTVLACVLLADIGAMLLLTVVLPFRWGLLSCLMYCLPALFVACATILRSRASVQAAVAGLLLVYTLAIPVRELQQHVAAKEWLRATGIPSRAMAQVVTLPGMTQEPYTWDGKTLTAMFDLPMGPSQAWMGAERATLGYVDPCGPLLEGAGDASETESPPCVQDRPGLWFRGTSDDVVGYVLQRDGVTISLTGGVWPRAGESDVEYAAKRRAGLRRVILAAHPATDAELWSREGSTKEPTLVGLLLL</sequence>
<keyword evidence="1" id="KW-1133">Transmembrane helix</keyword>